<feature type="transmembrane region" description="Helical" evidence="6">
    <location>
        <begin position="311"/>
        <end position="329"/>
    </location>
</feature>
<evidence type="ECO:0000256" key="2">
    <source>
        <dbReference type="ARBA" id="ARBA00022475"/>
    </source>
</evidence>
<feature type="transmembrane region" description="Helical" evidence="6">
    <location>
        <begin position="227"/>
        <end position="245"/>
    </location>
</feature>
<reference evidence="8 9" key="1">
    <citation type="submission" date="2020-08" db="EMBL/GenBank/DDBJ databases">
        <title>Sequencing the genomes of 1000 actinobacteria strains.</title>
        <authorList>
            <person name="Klenk H.-P."/>
        </authorList>
    </citation>
    <scope>NUCLEOTIDE SEQUENCE [LARGE SCALE GENOMIC DNA]</scope>
    <source>
        <strain evidence="8 9">DSM 105369</strain>
    </source>
</reference>
<dbReference type="InterPro" id="IPR032694">
    <property type="entry name" value="CopC/D"/>
</dbReference>
<sequence>MNQLSVIAEQTVVPYTAPPPWRVLTEVGYFAGLCALLGGLAVVLIAVLPAHRDHAQSVEGRERHTWAIFPVIGVAMLPLLYLQEAALAARSGEFAFAHGLRPDVIGEFLTAPKESGEWIAESTLRLVQVVLLEGAALLAVAAGRRASRRLGWWALLVGVVGEVVVSVPTAFAGLVVDDWLKTVLTQVHILGALVWLGGLGVLAALAVRSRGSASDAAWAGTWSRFSVMAMTAAGGILISGLWMSWQHVGGFGEFVTTPYGRFLLLKIVLVGVMLAAGGYNHVVLLPRIERSLRGGDVPTVRHAVRAHFPKVAAFEATVGIAVLFIVPFLSGSARKESGSGSAAPFDGRILLIGVLLIATVLASFWATSRLAHAQARRPHLSSVPTVAD</sequence>
<feature type="transmembrane region" description="Helical" evidence="6">
    <location>
        <begin position="187"/>
        <end position="207"/>
    </location>
</feature>
<feature type="transmembrane region" description="Helical" evidence="6">
    <location>
        <begin position="265"/>
        <end position="285"/>
    </location>
</feature>
<accession>A0A839NE74</accession>
<evidence type="ECO:0000313" key="8">
    <source>
        <dbReference type="EMBL" id="MBB2894623.1"/>
    </source>
</evidence>
<name>A0A839NE74_9MICO</name>
<evidence type="ECO:0000256" key="6">
    <source>
        <dbReference type="SAM" id="Phobius"/>
    </source>
</evidence>
<dbReference type="Pfam" id="PF05425">
    <property type="entry name" value="CopD"/>
    <property type="match status" value="1"/>
</dbReference>
<evidence type="ECO:0000256" key="5">
    <source>
        <dbReference type="ARBA" id="ARBA00023136"/>
    </source>
</evidence>
<feature type="transmembrane region" description="Helical" evidence="6">
    <location>
        <begin position="349"/>
        <end position="367"/>
    </location>
</feature>
<dbReference type="GO" id="GO:0005886">
    <property type="term" value="C:plasma membrane"/>
    <property type="evidence" value="ECO:0007669"/>
    <property type="project" value="UniProtKB-SubCell"/>
</dbReference>
<feature type="transmembrane region" description="Helical" evidence="6">
    <location>
        <begin position="27"/>
        <end position="51"/>
    </location>
</feature>
<evidence type="ECO:0000256" key="1">
    <source>
        <dbReference type="ARBA" id="ARBA00004651"/>
    </source>
</evidence>
<evidence type="ECO:0000256" key="3">
    <source>
        <dbReference type="ARBA" id="ARBA00022692"/>
    </source>
</evidence>
<evidence type="ECO:0000256" key="4">
    <source>
        <dbReference type="ARBA" id="ARBA00022989"/>
    </source>
</evidence>
<feature type="transmembrane region" description="Helical" evidence="6">
    <location>
        <begin position="150"/>
        <end position="175"/>
    </location>
</feature>
<dbReference type="PANTHER" id="PTHR34820">
    <property type="entry name" value="INNER MEMBRANE PROTEIN YEBZ"/>
    <property type="match status" value="1"/>
</dbReference>
<dbReference type="Proteomes" id="UP000559182">
    <property type="component" value="Unassembled WGS sequence"/>
</dbReference>
<feature type="domain" description="Copper resistance protein D" evidence="7">
    <location>
        <begin position="222"/>
        <end position="328"/>
    </location>
</feature>
<keyword evidence="3 6" id="KW-0812">Transmembrane</keyword>
<evidence type="ECO:0000313" key="9">
    <source>
        <dbReference type="Proteomes" id="UP000559182"/>
    </source>
</evidence>
<dbReference type="RefSeq" id="WP_183323054.1">
    <property type="nucleotide sequence ID" value="NZ_JACHVQ010000006.1"/>
</dbReference>
<dbReference type="AlphaFoldDB" id="A0A839NE74"/>
<protein>
    <submittedName>
        <fullName evidence="8">Putative copper export protein</fullName>
    </submittedName>
</protein>
<evidence type="ECO:0000259" key="7">
    <source>
        <dbReference type="Pfam" id="PF05425"/>
    </source>
</evidence>
<keyword evidence="9" id="KW-1185">Reference proteome</keyword>
<dbReference type="EMBL" id="JACHVQ010000006">
    <property type="protein sequence ID" value="MBB2894623.1"/>
    <property type="molecule type" value="Genomic_DNA"/>
</dbReference>
<proteinExistence type="predicted"/>
<comment type="subcellular location">
    <subcellularLocation>
        <location evidence="1">Cell membrane</location>
        <topology evidence="1">Multi-pass membrane protein</topology>
    </subcellularLocation>
</comment>
<dbReference type="PANTHER" id="PTHR34820:SF4">
    <property type="entry name" value="INNER MEMBRANE PROTEIN YEBZ"/>
    <property type="match status" value="1"/>
</dbReference>
<dbReference type="GO" id="GO:0006825">
    <property type="term" value="P:copper ion transport"/>
    <property type="evidence" value="ECO:0007669"/>
    <property type="project" value="InterPro"/>
</dbReference>
<gene>
    <name evidence="8" type="ORF">FHU39_004669</name>
</gene>
<dbReference type="InterPro" id="IPR008457">
    <property type="entry name" value="Cu-R_CopD_dom"/>
</dbReference>
<feature type="transmembrane region" description="Helical" evidence="6">
    <location>
        <begin position="63"/>
        <end position="82"/>
    </location>
</feature>
<keyword evidence="4 6" id="KW-1133">Transmembrane helix</keyword>
<comment type="caution">
    <text evidence="8">The sequence shown here is derived from an EMBL/GenBank/DDBJ whole genome shotgun (WGS) entry which is preliminary data.</text>
</comment>
<organism evidence="8 9">
    <name type="scientific">Flexivirga oryzae</name>
    <dbReference type="NCBI Taxonomy" id="1794944"/>
    <lineage>
        <taxon>Bacteria</taxon>
        <taxon>Bacillati</taxon>
        <taxon>Actinomycetota</taxon>
        <taxon>Actinomycetes</taxon>
        <taxon>Micrococcales</taxon>
        <taxon>Dermacoccaceae</taxon>
        <taxon>Flexivirga</taxon>
    </lineage>
</organism>
<keyword evidence="2" id="KW-1003">Cell membrane</keyword>
<keyword evidence="5 6" id="KW-0472">Membrane</keyword>